<keyword evidence="4" id="KW-1185">Reference proteome</keyword>
<evidence type="ECO:0000256" key="1">
    <source>
        <dbReference type="SAM" id="Coils"/>
    </source>
</evidence>
<feature type="coiled-coil region" evidence="1">
    <location>
        <begin position="127"/>
        <end position="158"/>
    </location>
</feature>
<feature type="compositionally biased region" description="Polar residues" evidence="2">
    <location>
        <begin position="726"/>
        <end position="742"/>
    </location>
</feature>
<protein>
    <submittedName>
        <fullName evidence="3">Uncharacterized protein</fullName>
    </submittedName>
</protein>
<feature type="compositionally biased region" description="Low complexity" evidence="2">
    <location>
        <begin position="7"/>
        <end position="23"/>
    </location>
</feature>
<dbReference type="EMBL" id="CCKQ01005843">
    <property type="protein sequence ID" value="CDW77102.1"/>
    <property type="molecule type" value="Genomic_DNA"/>
</dbReference>
<feature type="region of interest" description="Disordered" evidence="2">
    <location>
        <begin position="1020"/>
        <end position="1042"/>
    </location>
</feature>
<dbReference type="Proteomes" id="UP000039865">
    <property type="component" value="Unassembled WGS sequence"/>
</dbReference>
<dbReference type="AlphaFoldDB" id="A0A078A4K8"/>
<feature type="region of interest" description="Disordered" evidence="2">
    <location>
        <begin position="505"/>
        <end position="543"/>
    </location>
</feature>
<feature type="compositionally biased region" description="Polar residues" evidence="2">
    <location>
        <begin position="692"/>
        <end position="703"/>
    </location>
</feature>
<feature type="region of interest" description="Disordered" evidence="2">
    <location>
        <begin position="796"/>
        <end position="817"/>
    </location>
</feature>
<feature type="region of interest" description="Disordered" evidence="2">
    <location>
        <begin position="606"/>
        <end position="626"/>
    </location>
</feature>
<keyword evidence="1" id="KW-0175">Coiled coil</keyword>
<evidence type="ECO:0000256" key="2">
    <source>
        <dbReference type="SAM" id="MobiDB-lite"/>
    </source>
</evidence>
<accession>A0A078A4K8</accession>
<evidence type="ECO:0000313" key="4">
    <source>
        <dbReference type="Proteomes" id="UP000039865"/>
    </source>
</evidence>
<feature type="region of interest" description="Disordered" evidence="2">
    <location>
        <begin position="851"/>
        <end position="874"/>
    </location>
</feature>
<reference evidence="3 4" key="1">
    <citation type="submission" date="2014-06" db="EMBL/GenBank/DDBJ databases">
        <authorList>
            <person name="Swart Estienne"/>
        </authorList>
    </citation>
    <scope>NUCLEOTIDE SEQUENCE [LARGE SCALE GENOMIC DNA]</scope>
    <source>
        <strain evidence="3 4">130c</strain>
    </source>
</reference>
<feature type="compositionally biased region" description="Polar residues" evidence="2">
    <location>
        <begin position="802"/>
        <end position="817"/>
    </location>
</feature>
<feature type="compositionally biased region" description="Basic and acidic residues" evidence="2">
    <location>
        <begin position="709"/>
        <end position="724"/>
    </location>
</feature>
<feature type="region of interest" description="Disordered" evidence="2">
    <location>
        <begin position="691"/>
        <end position="748"/>
    </location>
</feature>
<feature type="compositionally biased region" description="Low complexity" evidence="2">
    <location>
        <begin position="521"/>
        <end position="533"/>
    </location>
</feature>
<evidence type="ECO:0000313" key="3">
    <source>
        <dbReference type="EMBL" id="CDW77102.1"/>
    </source>
</evidence>
<feature type="coiled-coil region" evidence="1">
    <location>
        <begin position="265"/>
        <end position="394"/>
    </location>
</feature>
<sequence length="1126" mass="129787">MAEMAKQQRQQMQSQLSNNSNSNLATPANQPMAKTPSLNLETILDNDSQDNEESVFGVPISLQQDNSQVYYQEWMDKQGITSLMQITPETWKNIAYPVIQAVKLLINSNVQGFQRTHDITLQNDTTNKKVQQQIRKIEKEMSKKEDQYDAQFDRLEKNMTQAFNKFRVDCENQIQKSEIRIEEGYHEMRKQMEDFKDKLSRVDETDYVKAWVQSEINMAKADLSMRLERLHSNQLTEIDKIMQNHLTVPDVIGPKCEFKTLPSYIANLNKTRNTMLNELEQKHQEVKISVYELSQHLDDLIEHQIKETLNKLQEKDQVIQEYLKNLEKKTFVEQLPSLRKQLHELEEEVERQRIDHKVKIELQNNHVQQITYELDKLNVQLKYNKDEIDQKKNESMMYTQEVARQIRDNVFSLTKGLDQQKQDLQDKVRSLQILLDKSEKKILKQQLVLSDKLELITGQSVHLFSEAATPYEDHHRELNPTYIQEQTIQNSLENSVENIQDVNPNGEIMIDPIDEGKSQKKSQTIQQSKSLSSSKHKQQTERMSQQMLNQINNGYGSTLGDFDIERDQNKRSDLIRVEQQRPDLNESPPLDYDQQDGLVIQRETVQNNYDDNKKSQQSRVGSESMQIDQQINQNLLQSSQIDKQMEKIDSVFQETKYAQSFEQNQENRAQSSMLSKKNMEEASQIAYRTMDQPFNKQTNQTGVTFKPSPSDKESKEPSYREKTKSNLKVNTGRTSNDNNSKPSAGGSVSKILSRVDDLEVMMADCMRIVTEILEAVKDSKIPSLARLSNLANSKIQEKSPTDFKTSNGDKQSPSTNPHISALKLQSFKEYFQKMVESSNTRQLDIKLLENAGGTDPERVNNNTPQVKPSGFQFNQPNHHKMIGKNKIHSQMNANSAELLETNQPNKNLQSQGIKARFIKETPKHPKYMTLDQQSLSIVLEDKKRLENENNFDDNARMIAELSNSQLGNVTQGQKRITNKIISQLNGSNSKELLQTFDSEAQNLAHEGSIQDLRKDIHDSLTNNRKSSRGGSSQKAERLEQKLPPLMAGQVQVDGETFNKQLLEQQLRAKRIREHAYQTANNSPIRGKMPEIKPKQKPIAVKYEEMNGIDKTTVPSSSMKTGRRTIL</sequence>
<proteinExistence type="predicted"/>
<feature type="region of interest" description="Disordered" evidence="2">
    <location>
        <begin position="1"/>
        <end position="33"/>
    </location>
</feature>
<feature type="compositionally biased region" description="Polar residues" evidence="2">
    <location>
        <begin position="1020"/>
        <end position="1033"/>
    </location>
</feature>
<gene>
    <name evidence="3" type="primary">Contig2679.g2874</name>
    <name evidence="3" type="ORF">STYLEM_6071</name>
</gene>
<dbReference type="InParanoid" id="A0A078A4K8"/>
<name>A0A078A4K8_STYLE</name>
<feature type="compositionally biased region" description="Polar residues" evidence="2">
    <location>
        <begin position="859"/>
        <end position="874"/>
    </location>
</feature>
<organism evidence="3 4">
    <name type="scientific">Stylonychia lemnae</name>
    <name type="common">Ciliate</name>
    <dbReference type="NCBI Taxonomy" id="5949"/>
    <lineage>
        <taxon>Eukaryota</taxon>
        <taxon>Sar</taxon>
        <taxon>Alveolata</taxon>
        <taxon>Ciliophora</taxon>
        <taxon>Intramacronucleata</taxon>
        <taxon>Spirotrichea</taxon>
        <taxon>Stichotrichia</taxon>
        <taxon>Sporadotrichida</taxon>
        <taxon>Oxytrichidae</taxon>
        <taxon>Stylonychinae</taxon>
        <taxon>Stylonychia</taxon>
    </lineage>
</organism>